<evidence type="ECO:0000256" key="3">
    <source>
        <dbReference type="ARBA" id="ARBA00022884"/>
    </source>
</evidence>
<keyword evidence="2" id="KW-0889">Transcription antitermination</keyword>
<organism evidence="8">
    <name type="scientific">hydrothermal vent metagenome</name>
    <dbReference type="NCBI Taxonomy" id="652676"/>
    <lineage>
        <taxon>unclassified sequences</taxon>
        <taxon>metagenomes</taxon>
        <taxon>ecological metagenomes</taxon>
    </lineage>
</organism>
<feature type="region of interest" description="Disordered" evidence="6">
    <location>
        <begin position="1"/>
        <end position="23"/>
    </location>
</feature>
<feature type="compositionally biased region" description="Basic and acidic residues" evidence="6">
    <location>
        <begin position="1"/>
        <end position="16"/>
    </location>
</feature>
<dbReference type="GO" id="GO:0005829">
    <property type="term" value="C:cytosol"/>
    <property type="evidence" value="ECO:0007669"/>
    <property type="project" value="TreeGrafter"/>
</dbReference>
<reference evidence="8" key="1">
    <citation type="submission" date="2018-06" db="EMBL/GenBank/DDBJ databases">
        <authorList>
            <person name="Zhirakovskaya E."/>
        </authorList>
    </citation>
    <scope>NUCLEOTIDE SEQUENCE</scope>
</reference>
<dbReference type="Pfam" id="PF01029">
    <property type="entry name" value="NusB"/>
    <property type="match status" value="1"/>
</dbReference>
<gene>
    <name evidence="8" type="ORF">MNBD_GAMMA05-1426</name>
</gene>
<dbReference type="InterPro" id="IPR006027">
    <property type="entry name" value="NusB_RsmB_TIM44"/>
</dbReference>
<feature type="domain" description="NusB/RsmB/TIM44" evidence="7">
    <location>
        <begin position="24"/>
        <end position="148"/>
    </location>
</feature>
<evidence type="ECO:0000256" key="4">
    <source>
        <dbReference type="ARBA" id="ARBA00023015"/>
    </source>
</evidence>
<keyword evidence="3" id="KW-0694">RNA-binding</keyword>
<dbReference type="EMBL" id="UOFE01000009">
    <property type="protein sequence ID" value="VAW50922.1"/>
    <property type="molecule type" value="Genomic_DNA"/>
</dbReference>
<name>A0A3B0WHY9_9ZZZZ</name>
<evidence type="ECO:0000313" key="8">
    <source>
        <dbReference type="EMBL" id="VAW50922.1"/>
    </source>
</evidence>
<keyword evidence="4" id="KW-0805">Transcription regulation</keyword>
<dbReference type="InterPro" id="IPR035926">
    <property type="entry name" value="NusB-like_sf"/>
</dbReference>
<evidence type="ECO:0000256" key="5">
    <source>
        <dbReference type="ARBA" id="ARBA00023163"/>
    </source>
</evidence>
<evidence type="ECO:0000259" key="7">
    <source>
        <dbReference type="Pfam" id="PF01029"/>
    </source>
</evidence>
<comment type="similarity">
    <text evidence="1">Belongs to the NusB family.</text>
</comment>
<dbReference type="GO" id="GO:0003723">
    <property type="term" value="F:RNA binding"/>
    <property type="evidence" value="ECO:0007669"/>
    <property type="project" value="UniProtKB-KW"/>
</dbReference>
<sequence>MSDVDKPDLKKTDSKKGLAKARGKSRRLAMQAIYQWQMTGDSITDIKQQFFEENNMSKMDPDFFSEMVSGVASSISELDPYLGKNMSRSVESVDPVERAILRLATYEFINRFDVPYRVVLNEAVTITKEFCAENSHTFVNAVLDKVAKEVRHIEVKADQS</sequence>
<protein>
    <submittedName>
        <fullName evidence="8">Transcription termination protein NusB</fullName>
    </submittedName>
</protein>
<dbReference type="Gene3D" id="1.10.940.10">
    <property type="entry name" value="NusB-like"/>
    <property type="match status" value="1"/>
</dbReference>
<evidence type="ECO:0000256" key="6">
    <source>
        <dbReference type="SAM" id="MobiDB-lite"/>
    </source>
</evidence>
<dbReference type="AlphaFoldDB" id="A0A3B0WHY9"/>
<keyword evidence="5" id="KW-0804">Transcription</keyword>
<dbReference type="GO" id="GO:0031564">
    <property type="term" value="P:transcription antitermination"/>
    <property type="evidence" value="ECO:0007669"/>
    <property type="project" value="UniProtKB-KW"/>
</dbReference>
<dbReference type="PANTHER" id="PTHR11078">
    <property type="entry name" value="N UTILIZATION SUBSTANCE PROTEIN B-RELATED"/>
    <property type="match status" value="1"/>
</dbReference>
<dbReference type="PANTHER" id="PTHR11078:SF3">
    <property type="entry name" value="ANTITERMINATION NUSB DOMAIN-CONTAINING PROTEIN"/>
    <property type="match status" value="1"/>
</dbReference>
<dbReference type="NCBIfam" id="TIGR01951">
    <property type="entry name" value="nusB"/>
    <property type="match status" value="1"/>
</dbReference>
<dbReference type="HAMAP" id="MF_00073">
    <property type="entry name" value="NusB"/>
    <property type="match status" value="1"/>
</dbReference>
<dbReference type="SUPFAM" id="SSF48013">
    <property type="entry name" value="NusB-like"/>
    <property type="match status" value="1"/>
</dbReference>
<evidence type="ECO:0000256" key="1">
    <source>
        <dbReference type="ARBA" id="ARBA00005952"/>
    </source>
</evidence>
<proteinExistence type="inferred from homology"/>
<dbReference type="InterPro" id="IPR011605">
    <property type="entry name" value="NusB_fam"/>
</dbReference>
<dbReference type="GO" id="GO:0006353">
    <property type="term" value="P:DNA-templated transcription termination"/>
    <property type="evidence" value="ECO:0007669"/>
    <property type="project" value="InterPro"/>
</dbReference>
<evidence type="ECO:0000256" key="2">
    <source>
        <dbReference type="ARBA" id="ARBA00022814"/>
    </source>
</evidence>
<accession>A0A3B0WHY9</accession>